<keyword evidence="1" id="KW-1133">Transmembrane helix</keyword>
<name>A0ABS2PMC1_9STRE</name>
<feature type="transmembrane region" description="Helical" evidence="1">
    <location>
        <begin position="7"/>
        <end position="27"/>
    </location>
</feature>
<dbReference type="Proteomes" id="UP000809081">
    <property type="component" value="Unassembled WGS sequence"/>
</dbReference>
<keyword evidence="1" id="KW-0812">Transmembrane</keyword>
<keyword evidence="1" id="KW-0472">Membrane</keyword>
<keyword evidence="3" id="KW-1185">Reference proteome</keyword>
<evidence type="ECO:0000313" key="3">
    <source>
        <dbReference type="Proteomes" id="UP000809081"/>
    </source>
</evidence>
<comment type="caution">
    <text evidence="2">The sequence shown here is derived from an EMBL/GenBank/DDBJ whole genome shotgun (WGS) entry which is preliminary data.</text>
</comment>
<dbReference type="RefSeq" id="WP_205017455.1">
    <property type="nucleotide sequence ID" value="NZ_JAFBEI010000028.1"/>
</dbReference>
<organism evidence="2 3">
    <name type="scientific">Streptococcus saliviloxodontae</name>
    <dbReference type="NCBI Taxonomy" id="1349416"/>
    <lineage>
        <taxon>Bacteria</taxon>
        <taxon>Bacillati</taxon>
        <taxon>Bacillota</taxon>
        <taxon>Bacilli</taxon>
        <taxon>Lactobacillales</taxon>
        <taxon>Streptococcaceae</taxon>
        <taxon>Streptococcus</taxon>
    </lineage>
</organism>
<reference evidence="2 3" key="1">
    <citation type="submission" date="2021-01" db="EMBL/GenBank/DDBJ databases">
        <title>Genomic Encyclopedia of Type Strains, Phase IV (KMG-IV): sequencing the most valuable type-strain genomes for metagenomic binning, comparative biology and taxonomic classification.</title>
        <authorList>
            <person name="Goeker M."/>
        </authorList>
    </citation>
    <scope>NUCLEOTIDE SEQUENCE [LARGE SCALE GENOMIC DNA]</scope>
    <source>
        <strain evidence="2 3">DSM 27513</strain>
    </source>
</reference>
<accession>A0ABS2PMC1</accession>
<proteinExistence type="predicted"/>
<sequence length="58" mass="6567">MSRFQKLTLIFLGIADLAQLIHTIWLFLHGESWLLAAMICLVLTGLIHNLLKQFTSGD</sequence>
<dbReference type="EMBL" id="JAFBEI010000028">
    <property type="protein sequence ID" value="MBM7636585.1"/>
    <property type="molecule type" value="Genomic_DNA"/>
</dbReference>
<protein>
    <submittedName>
        <fullName evidence="2">Uncharacterized protein</fullName>
    </submittedName>
</protein>
<evidence type="ECO:0000256" key="1">
    <source>
        <dbReference type="SAM" id="Phobius"/>
    </source>
</evidence>
<evidence type="ECO:0000313" key="2">
    <source>
        <dbReference type="EMBL" id="MBM7636585.1"/>
    </source>
</evidence>
<feature type="transmembrane region" description="Helical" evidence="1">
    <location>
        <begin position="33"/>
        <end position="51"/>
    </location>
</feature>
<gene>
    <name evidence="2" type="ORF">JOC31_001409</name>
</gene>